<gene>
    <name evidence="2" type="ORF">Q2T41_16740</name>
</gene>
<sequence>MNVLLTGATGFLGANILHHFTNMGHHVETIGRSQENDIIADLATFNKPLNTKYDLVIHAAGKAHVIPKTHAEEKLFYDVNLEGTKNLLKNLVMPPKNLIFISTVAVYGLDHGQGIDEDYPLKATTPYGKSKVMAENEILAWAKINEVGATILRLPLIIGRNPKGNLKSMIHGIQKGFYFNIGKGNAKKSMVLVDDISMALPILMKQPNIYHLTDGHDPSFKELSGVIAKEYGLKKIYAIPYYVIKPIALCGDIIKKLFSISPPIDSLKLDKINKSLTFNDSKARTAGYSSRQILDNKEYWLN</sequence>
<name>A0ABT8RUJ4_9FLAO</name>
<dbReference type="SUPFAM" id="SSF51735">
    <property type="entry name" value="NAD(P)-binding Rossmann-fold domains"/>
    <property type="match status" value="1"/>
</dbReference>
<dbReference type="InterPro" id="IPR051783">
    <property type="entry name" value="NAD(P)-dependent_oxidoreduct"/>
</dbReference>
<dbReference type="PANTHER" id="PTHR48079">
    <property type="entry name" value="PROTEIN YEEZ"/>
    <property type="match status" value="1"/>
</dbReference>
<proteinExistence type="predicted"/>
<dbReference type="RefSeq" id="WP_304437011.1">
    <property type="nucleotide sequence ID" value="NZ_JAUKUC010000001.1"/>
</dbReference>
<comment type="caution">
    <text evidence="2">The sequence shown here is derived from an EMBL/GenBank/DDBJ whole genome shotgun (WGS) entry which is preliminary data.</text>
</comment>
<organism evidence="2 3">
    <name type="scientific">Maribacter confluentis</name>
    <dbReference type="NCBI Taxonomy" id="1656093"/>
    <lineage>
        <taxon>Bacteria</taxon>
        <taxon>Pseudomonadati</taxon>
        <taxon>Bacteroidota</taxon>
        <taxon>Flavobacteriia</taxon>
        <taxon>Flavobacteriales</taxon>
        <taxon>Flavobacteriaceae</taxon>
        <taxon>Maribacter</taxon>
    </lineage>
</organism>
<reference evidence="2" key="1">
    <citation type="journal article" date="2014" name="Int. J. Syst. Evol. Microbiol.">
        <title>Complete genome of a new Firmicutes species belonging to the dominant human colonic microbiota ('Ruminococcus bicirculans') reveals two chromosomes and a selective capacity to utilize plant glucans.</title>
        <authorList>
            <consortium name="NISC Comparative Sequencing Program"/>
            <person name="Wegmann U."/>
            <person name="Louis P."/>
            <person name="Goesmann A."/>
            <person name="Henrissat B."/>
            <person name="Duncan S.H."/>
            <person name="Flint H.J."/>
        </authorList>
    </citation>
    <scope>NUCLEOTIDE SEQUENCE</scope>
    <source>
        <strain evidence="2">CECT 8869</strain>
    </source>
</reference>
<dbReference type="InterPro" id="IPR036291">
    <property type="entry name" value="NAD(P)-bd_dom_sf"/>
</dbReference>
<evidence type="ECO:0000259" key="1">
    <source>
        <dbReference type="Pfam" id="PF01370"/>
    </source>
</evidence>
<dbReference type="EMBL" id="JAUKUC010000001">
    <property type="protein sequence ID" value="MDO1514303.1"/>
    <property type="molecule type" value="Genomic_DNA"/>
</dbReference>
<reference evidence="2" key="2">
    <citation type="submission" date="2023-06" db="EMBL/GenBank/DDBJ databases">
        <authorList>
            <person name="Lucena T."/>
            <person name="Sun Q."/>
        </authorList>
    </citation>
    <scope>NUCLEOTIDE SEQUENCE</scope>
    <source>
        <strain evidence="2">CECT 8869</strain>
    </source>
</reference>
<feature type="domain" description="NAD-dependent epimerase/dehydratase" evidence="1">
    <location>
        <begin position="3"/>
        <end position="207"/>
    </location>
</feature>
<accession>A0ABT8RUJ4</accession>
<dbReference type="Pfam" id="PF01370">
    <property type="entry name" value="Epimerase"/>
    <property type="match status" value="1"/>
</dbReference>
<evidence type="ECO:0000313" key="2">
    <source>
        <dbReference type="EMBL" id="MDO1514303.1"/>
    </source>
</evidence>
<keyword evidence="3" id="KW-1185">Reference proteome</keyword>
<dbReference type="PANTHER" id="PTHR48079:SF6">
    <property type="entry name" value="NAD(P)-BINDING DOMAIN-CONTAINING PROTEIN-RELATED"/>
    <property type="match status" value="1"/>
</dbReference>
<dbReference type="Gene3D" id="3.40.50.720">
    <property type="entry name" value="NAD(P)-binding Rossmann-like Domain"/>
    <property type="match status" value="1"/>
</dbReference>
<evidence type="ECO:0000313" key="3">
    <source>
        <dbReference type="Proteomes" id="UP001168579"/>
    </source>
</evidence>
<dbReference type="Proteomes" id="UP001168579">
    <property type="component" value="Unassembled WGS sequence"/>
</dbReference>
<dbReference type="InterPro" id="IPR001509">
    <property type="entry name" value="Epimerase_deHydtase"/>
</dbReference>
<protein>
    <submittedName>
        <fullName evidence="2">NAD(P)-dependent oxidoreductase</fullName>
    </submittedName>
</protein>